<dbReference type="InterPro" id="IPR003607">
    <property type="entry name" value="HD/PDEase_dom"/>
</dbReference>
<dbReference type="AlphaFoldDB" id="A0A368KPR8"/>
<dbReference type="SUPFAM" id="SSF109604">
    <property type="entry name" value="HD-domain/PDEase-like"/>
    <property type="match status" value="1"/>
</dbReference>
<accession>A0A368KPR8</accession>
<evidence type="ECO:0000313" key="3">
    <source>
        <dbReference type="Proteomes" id="UP000253562"/>
    </source>
</evidence>
<dbReference type="Pfam" id="PF13487">
    <property type="entry name" value="HD_5"/>
    <property type="match status" value="1"/>
</dbReference>
<dbReference type="CDD" id="cd00077">
    <property type="entry name" value="HDc"/>
    <property type="match status" value="1"/>
</dbReference>
<evidence type="ECO:0000313" key="2">
    <source>
        <dbReference type="EMBL" id="RCS43906.1"/>
    </source>
</evidence>
<dbReference type="SMART" id="SM00471">
    <property type="entry name" value="HDc"/>
    <property type="match status" value="1"/>
</dbReference>
<dbReference type="PANTHER" id="PTHR43155">
    <property type="entry name" value="CYCLIC DI-GMP PHOSPHODIESTERASE PA4108-RELATED"/>
    <property type="match status" value="1"/>
</dbReference>
<dbReference type="InterPro" id="IPR037522">
    <property type="entry name" value="HD_GYP_dom"/>
</dbReference>
<protein>
    <submittedName>
        <fullName evidence="2">HD domain-containing protein</fullName>
    </submittedName>
</protein>
<reference evidence="2 3" key="1">
    <citation type="submission" date="2018-07" db="EMBL/GenBank/DDBJ databases">
        <title>Comparative genomes isolates from brazilian mangrove.</title>
        <authorList>
            <person name="De Araujo J.E."/>
            <person name="Taketani R.G."/>
            <person name="Silva M.C.P."/>
            <person name="Lourenco M.V."/>
            <person name="Oliveira V.M."/>
            <person name="Andreote F.D."/>
        </authorList>
    </citation>
    <scope>NUCLEOTIDE SEQUENCE [LARGE SCALE GENOMIC DNA]</scope>
    <source>
        <strain evidence="2 3">HEX PRIS-MGV</strain>
    </source>
</reference>
<feature type="domain" description="HD-GYP" evidence="1">
    <location>
        <begin position="138"/>
        <end position="325"/>
    </location>
</feature>
<proteinExistence type="predicted"/>
<dbReference type="EMBL" id="QPEX01000037">
    <property type="protein sequence ID" value="RCS43906.1"/>
    <property type="molecule type" value="Genomic_DNA"/>
</dbReference>
<dbReference type="Proteomes" id="UP000253562">
    <property type="component" value="Unassembled WGS sequence"/>
</dbReference>
<comment type="caution">
    <text evidence="2">The sequence shown here is derived from an EMBL/GenBank/DDBJ whole genome shotgun (WGS) entry which is preliminary data.</text>
</comment>
<dbReference type="PROSITE" id="PS51832">
    <property type="entry name" value="HD_GYP"/>
    <property type="match status" value="1"/>
</dbReference>
<dbReference type="PANTHER" id="PTHR43155:SF2">
    <property type="entry name" value="CYCLIC DI-GMP PHOSPHODIESTERASE PA4108"/>
    <property type="match status" value="1"/>
</dbReference>
<sequence>MMSTVAENASLRRNYLPVPLLTLCLTGTLPVDIYLGQEKNSAPVLFRRKHIDIAGSELATLRESGIETVYVSLDQADDYQQHLQSNVSSIISNADLPLAYRLQFLSDTGRSMLRESFRADQVDGMIQQIGELSSFISSLMSKNEVVVSELFEVLRHDYQTYTHVYNVATYSLLLAKGLGVTDEKELQSISMGGLLHDLGKLRIPLHILNKKERLTDIEWSIIQRHPTDGFIELAVREDISEAQLMMVYQHHEKLDGSGYPVGIGANEIHFYAKVCAVADVFEALTGNRPYRNPVTKAEALETLEGLAPHKLDQEMVQCWIALTNR</sequence>
<dbReference type="Gene3D" id="1.10.3210.10">
    <property type="entry name" value="Hypothetical protein af1432"/>
    <property type="match status" value="1"/>
</dbReference>
<name>A0A368KPR8_9BACT</name>
<gene>
    <name evidence="2" type="ORF">DTL42_18120</name>
</gene>
<evidence type="ECO:0000259" key="1">
    <source>
        <dbReference type="PROSITE" id="PS51832"/>
    </source>
</evidence>
<organism evidence="2 3">
    <name type="scientific">Bremerella cremea</name>
    <dbReference type="NCBI Taxonomy" id="1031537"/>
    <lineage>
        <taxon>Bacteria</taxon>
        <taxon>Pseudomonadati</taxon>
        <taxon>Planctomycetota</taxon>
        <taxon>Planctomycetia</taxon>
        <taxon>Pirellulales</taxon>
        <taxon>Pirellulaceae</taxon>
        <taxon>Bremerella</taxon>
    </lineage>
</organism>